<dbReference type="Proteomes" id="UP000244180">
    <property type="component" value="Unassembled WGS sequence"/>
</dbReference>
<protein>
    <submittedName>
        <fullName evidence="1">Uncharacterized protein</fullName>
    </submittedName>
</protein>
<gene>
    <name evidence="1" type="ORF">HSCHL_0333</name>
</gene>
<comment type="caution">
    <text evidence="1">The sequence shown here is derived from an EMBL/GenBank/DDBJ whole genome shotgun (WGS) entry which is preliminary data.</text>
</comment>
<dbReference type="AlphaFoldDB" id="A0A2T5GDZ5"/>
<proteinExistence type="predicted"/>
<sequence length="48" mass="5520">MFVEYSNAAGLEKQLPSAFDFHVFQALEKPETAFMHMETGFHPFLTNL</sequence>
<dbReference type="EMBL" id="PEBV01000004">
    <property type="protein sequence ID" value="PTQ54414.1"/>
    <property type="molecule type" value="Genomic_DNA"/>
</dbReference>
<name>A0A2T5GDZ5_HYDSH</name>
<accession>A0A2T5GDZ5</accession>
<dbReference type="RefSeq" id="WP_156423628.1">
    <property type="nucleotide sequence ID" value="NZ_CBCSAS010000011.1"/>
</dbReference>
<reference evidence="1 2" key="1">
    <citation type="submission" date="2017-08" db="EMBL/GenBank/DDBJ databases">
        <title>Burning lignite coal seam in the remote Altai Mountains harbors a hydrogen-driven thermophilic microbial community.</title>
        <authorList>
            <person name="Kadnikov V.V."/>
            <person name="Mardanov A.V."/>
            <person name="Ivasenko D."/>
            <person name="Beletsky A.V."/>
            <person name="Karnachuk O.V."/>
            <person name="Ravin N.V."/>
        </authorList>
    </citation>
    <scope>NUCLEOTIDE SEQUENCE [LARGE SCALE GENOMIC DNA]</scope>
    <source>
        <strain evidence="1">AL33</strain>
    </source>
</reference>
<evidence type="ECO:0000313" key="1">
    <source>
        <dbReference type="EMBL" id="PTQ54414.1"/>
    </source>
</evidence>
<organism evidence="1 2">
    <name type="scientific">Hydrogenibacillus schlegelii</name>
    <name type="common">Bacillus schlegelii</name>
    <dbReference type="NCBI Taxonomy" id="1484"/>
    <lineage>
        <taxon>Bacteria</taxon>
        <taxon>Bacillati</taxon>
        <taxon>Bacillota</taxon>
        <taxon>Bacilli</taxon>
        <taxon>Bacillales</taxon>
        <taxon>Bacillales Family X. Incertae Sedis</taxon>
        <taxon>Hydrogenibacillus</taxon>
    </lineage>
</organism>
<evidence type="ECO:0000313" key="2">
    <source>
        <dbReference type="Proteomes" id="UP000244180"/>
    </source>
</evidence>